<proteinExistence type="predicted"/>
<gene>
    <name evidence="1" type="ORF">TBK1r_43550</name>
</gene>
<evidence type="ECO:0000313" key="2">
    <source>
        <dbReference type="Proteomes" id="UP000318081"/>
    </source>
</evidence>
<evidence type="ECO:0008006" key="3">
    <source>
        <dbReference type="Google" id="ProtNLM"/>
    </source>
</evidence>
<evidence type="ECO:0000313" key="1">
    <source>
        <dbReference type="EMBL" id="QDV85375.1"/>
    </source>
</evidence>
<dbReference type="EMBL" id="CP036432">
    <property type="protein sequence ID" value="QDV85375.1"/>
    <property type="molecule type" value="Genomic_DNA"/>
</dbReference>
<keyword evidence="2" id="KW-1185">Reference proteome</keyword>
<organism evidence="1 2">
    <name type="scientific">Stieleria magnilauensis</name>
    <dbReference type="NCBI Taxonomy" id="2527963"/>
    <lineage>
        <taxon>Bacteria</taxon>
        <taxon>Pseudomonadati</taxon>
        <taxon>Planctomycetota</taxon>
        <taxon>Planctomycetia</taxon>
        <taxon>Pirellulales</taxon>
        <taxon>Pirellulaceae</taxon>
        <taxon>Stieleria</taxon>
    </lineage>
</organism>
<accession>A0ABX5XWP5</accession>
<sequence length="41" mass="4789">MINAWVGLSTDEMRRRYRHLFLSKEQKALEIAFGYAEDATA</sequence>
<dbReference type="Proteomes" id="UP000318081">
    <property type="component" value="Chromosome"/>
</dbReference>
<protein>
    <recommendedName>
        <fullName evidence="3">Transposase</fullName>
    </recommendedName>
</protein>
<name>A0ABX5XWP5_9BACT</name>
<reference evidence="1 2" key="1">
    <citation type="submission" date="2019-02" db="EMBL/GenBank/DDBJ databases">
        <title>Deep-cultivation of Planctomycetes and their phenomic and genomic characterization uncovers novel biology.</title>
        <authorList>
            <person name="Wiegand S."/>
            <person name="Jogler M."/>
            <person name="Boedeker C."/>
            <person name="Pinto D."/>
            <person name="Vollmers J."/>
            <person name="Rivas-Marin E."/>
            <person name="Kohn T."/>
            <person name="Peeters S.H."/>
            <person name="Heuer A."/>
            <person name="Rast P."/>
            <person name="Oberbeckmann S."/>
            <person name="Bunk B."/>
            <person name="Jeske O."/>
            <person name="Meyerdierks A."/>
            <person name="Storesund J.E."/>
            <person name="Kallscheuer N."/>
            <person name="Luecker S."/>
            <person name="Lage O.M."/>
            <person name="Pohl T."/>
            <person name="Merkel B.J."/>
            <person name="Hornburger P."/>
            <person name="Mueller R.-W."/>
            <person name="Bruemmer F."/>
            <person name="Labrenz M."/>
            <person name="Spormann A.M."/>
            <person name="Op den Camp H."/>
            <person name="Overmann J."/>
            <person name="Amann R."/>
            <person name="Jetten M.S.M."/>
            <person name="Mascher T."/>
            <person name="Medema M.H."/>
            <person name="Devos D.P."/>
            <person name="Kaster A.-K."/>
            <person name="Ovreas L."/>
            <person name="Rohde M."/>
            <person name="Galperin M.Y."/>
            <person name="Jogler C."/>
        </authorList>
    </citation>
    <scope>NUCLEOTIDE SEQUENCE [LARGE SCALE GENOMIC DNA]</scope>
    <source>
        <strain evidence="1 2">TBK1r</strain>
    </source>
</reference>